<feature type="non-terminal residue" evidence="1">
    <location>
        <position position="166"/>
    </location>
</feature>
<comment type="caution">
    <text evidence="1">The sequence shown here is derived from an EMBL/GenBank/DDBJ whole genome shotgun (WGS) entry which is preliminary data.</text>
</comment>
<evidence type="ECO:0000313" key="1">
    <source>
        <dbReference type="EMBL" id="KAI4818973.1"/>
    </source>
</evidence>
<accession>A0ACB9WY00</accession>
<proteinExistence type="predicted"/>
<organism evidence="1 2">
    <name type="scientific">Chaenocephalus aceratus</name>
    <name type="common">Blackfin icefish</name>
    <name type="synonym">Chaenichthys aceratus</name>
    <dbReference type="NCBI Taxonomy" id="36190"/>
    <lineage>
        <taxon>Eukaryota</taxon>
        <taxon>Metazoa</taxon>
        <taxon>Chordata</taxon>
        <taxon>Craniata</taxon>
        <taxon>Vertebrata</taxon>
        <taxon>Euteleostomi</taxon>
        <taxon>Actinopterygii</taxon>
        <taxon>Neopterygii</taxon>
        <taxon>Teleostei</taxon>
        <taxon>Neoteleostei</taxon>
        <taxon>Acanthomorphata</taxon>
        <taxon>Eupercaria</taxon>
        <taxon>Perciformes</taxon>
        <taxon>Notothenioidei</taxon>
        <taxon>Channichthyidae</taxon>
        <taxon>Chaenocephalus</taxon>
    </lineage>
</organism>
<name>A0ACB9WY00_CHAAC</name>
<sequence>AFGQNGNLDNMAVVLGSLLKNIRLQDSFFPYFQVASLPRPSGLRKPPVTVETLEHSEMKSQWKGQSPASYLHFLQFSSAPEPNRDSPDSATVTFPPLKHSQISSHPRSSTWVERSSRESLFCGKRGGGRLWCSMEHKSDMREGGGGAVMWDDRGDEMTLNSRTWKL</sequence>
<dbReference type="Proteomes" id="UP001057452">
    <property type="component" value="Chromosome 10"/>
</dbReference>
<evidence type="ECO:0000313" key="2">
    <source>
        <dbReference type="Proteomes" id="UP001057452"/>
    </source>
</evidence>
<reference evidence="1" key="1">
    <citation type="submission" date="2022-05" db="EMBL/GenBank/DDBJ databases">
        <title>Chromosome-level genome of Chaenocephalus aceratus.</title>
        <authorList>
            <person name="Park H."/>
        </authorList>
    </citation>
    <scope>NUCLEOTIDE SEQUENCE</scope>
    <source>
        <strain evidence="1">KU_202001</strain>
    </source>
</reference>
<feature type="non-terminal residue" evidence="1">
    <location>
        <position position="1"/>
    </location>
</feature>
<protein>
    <submittedName>
        <fullName evidence="1">Uncharacterized protein</fullName>
    </submittedName>
</protein>
<gene>
    <name evidence="1" type="ORF">KUCAC02_004260</name>
</gene>
<keyword evidence="2" id="KW-1185">Reference proteome</keyword>
<dbReference type="EMBL" id="CM043794">
    <property type="protein sequence ID" value="KAI4818973.1"/>
    <property type="molecule type" value="Genomic_DNA"/>
</dbReference>